<keyword evidence="2" id="KW-0472">Membrane</keyword>
<evidence type="ECO:0000313" key="5">
    <source>
        <dbReference type="Proteomes" id="UP000195221"/>
    </source>
</evidence>
<dbReference type="RefSeq" id="WP_075357998.1">
    <property type="nucleotide sequence ID" value="NZ_MSRG01000023.1"/>
</dbReference>
<comment type="caution">
    <text evidence="4">The sequence shown here is derived from an EMBL/GenBank/DDBJ whole genome shotgun (WGS) entry which is preliminary data.</text>
</comment>
<accession>A0A242MG90</accession>
<protein>
    <submittedName>
        <fullName evidence="4">Ferrichrome-iron receptor</fullName>
    </submittedName>
</protein>
<organism evidence="4 5">
    <name type="scientific">Caballeronia sordidicola</name>
    <name type="common">Burkholderia sordidicola</name>
    <dbReference type="NCBI Taxonomy" id="196367"/>
    <lineage>
        <taxon>Bacteria</taxon>
        <taxon>Pseudomonadati</taxon>
        <taxon>Pseudomonadota</taxon>
        <taxon>Betaproteobacteria</taxon>
        <taxon>Burkholderiales</taxon>
        <taxon>Burkholderiaceae</taxon>
        <taxon>Caballeronia</taxon>
    </lineage>
</organism>
<dbReference type="Proteomes" id="UP000195221">
    <property type="component" value="Unassembled WGS sequence"/>
</dbReference>
<evidence type="ECO:0000313" key="4">
    <source>
        <dbReference type="EMBL" id="OTP70324.1"/>
    </source>
</evidence>
<evidence type="ECO:0000256" key="3">
    <source>
        <dbReference type="ARBA" id="ARBA00023237"/>
    </source>
</evidence>
<name>A0A242MG90_CABSO</name>
<dbReference type="Gene3D" id="2.40.170.20">
    <property type="entry name" value="TonB-dependent receptor, beta-barrel domain"/>
    <property type="match status" value="1"/>
</dbReference>
<keyword evidence="3" id="KW-0998">Cell outer membrane</keyword>
<evidence type="ECO:0000256" key="1">
    <source>
        <dbReference type="ARBA" id="ARBA00004442"/>
    </source>
</evidence>
<dbReference type="AlphaFoldDB" id="A0A242MG90"/>
<gene>
    <name evidence="4" type="ORF">PAMC26577_27255</name>
</gene>
<keyword evidence="4" id="KW-0675">Receptor</keyword>
<proteinExistence type="predicted"/>
<evidence type="ECO:0000256" key="2">
    <source>
        <dbReference type="ARBA" id="ARBA00023136"/>
    </source>
</evidence>
<dbReference type="GO" id="GO:0009279">
    <property type="term" value="C:cell outer membrane"/>
    <property type="evidence" value="ECO:0007669"/>
    <property type="project" value="UniProtKB-SubCell"/>
</dbReference>
<reference evidence="4 5" key="1">
    <citation type="submission" date="2017-03" db="EMBL/GenBank/DDBJ databases">
        <title>Genome analysis of strain PAMC 26577.</title>
        <authorList>
            <person name="Oh H.-M."/>
            <person name="Yang J.-A."/>
        </authorList>
    </citation>
    <scope>NUCLEOTIDE SEQUENCE [LARGE SCALE GENOMIC DNA]</scope>
    <source>
        <strain evidence="4 5">PAMC 26577</strain>
    </source>
</reference>
<comment type="subcellular location">
    <subcellularLocation>
        <location evidence="1">Cell outer membrane</location>
    </subcellularLocation>
</comment>
<dbReference type="EMBL" id="NBTZ01000109">
    <property type="protein sequence ID" value="OTP70324.1"/>
    <property type="molecule type" value="Genomic_DNA"/>
</dbReference>
<dbReference type="InterPro" id="IPR036942">
    <property type="entry name" value="Beta-barrel_TonB_sf"/>
</dbReference>
<sequence>MQLRRQTANCGLEPATCGDVLSGLRLMASVTFHDADGVPKRAINFGVGWDLPWVPGLSLNGRVITTSSPQFDAANRIEVTGWTRTDVGARYRTRIAGKSVV</sequence>
<dbReference type="SUPFAM" id="SSF56935">
    <property type="entry name" value="Porins"/>
    <property type="match status" value="1"/>
</dbReference>